<dbReference type="Gene3D" id="3.40.50.2300">
    <property type="match status" value="1"/>
</dbReference>
<proteinExistence type="predicted"/>
<keyword evidence="7" id="KW-1185">Reference proteome</keyword>
<evidence type="ECO:0000256" key="3">
    <source>
        <dbReference type="ARBA" id="ARBA00023125"/>
    </source>
</evidence>
<dbReference type="AlphaFoldDB" id="G8QVP9"/>
<dbReference type="InterPro" id="IPR010982">
    <property type="entry name" value="Lambda_DNA-bd_dom_sf"/>
</dbReference>
<dbReference type="HOGENOM" id="CLU_037628_5_0_12"/>
<dbReference type="eggNOG" id="COG1609">
    <property type="taxonomic scope" value="Bacteria"/>
</dbReference>
<dbReference type="GO" id="GO:0000976">
    <property type="term" value="F:transcription cis-regulatory region binding"/>
    <property type="evidence" value="ECO:0007669"/>
    <property type="project" value="TreeGrafter"/>
</dbReference>
<dbReference type="PANTHER" id="PTHR30146:SF148">
    <property type="entry name" value="HTH-TYPE TRANSCRIPTIONAL REPRESSOR PURR-RELATED"/>
    <property type="match status" value="1"/>
</dbReference>
<dbReference type="KEGG" id="sgp:SpiGrapes_1531"/>
<name>G8QVP9_SPHPG</name>
<reference evidence="6 7" key="1">
    <citation type="submission" date="2011-11" db="EMBL/GenBank/DDBJ databases">
        <title>Complete sequence of Spirochaeta sp. grapes.</title>
        <authorList>
            <consortium name="US DOE Joint Genome Institute"/>
            <person name="Lucas S."/>
            <person name="Han J."/>
            <person name="Lapidus A."/>
            <person name="Cheng J.-F."/>
            <person name="Goodwin L."/>
            <person name="Pitluck S."/>
            <person name="Peters L."/>
            <person name="Ovchinnikova G."/>
            <person name="Munk A.C."/>
            <person name="Detter J.C."/>
            <person name="Han C."/>
            <person name="Tapia R."/>
            <person name="Land M."/>
            <person name="Hauser L."/>
            <person name="Kyrpides N."/>
            <person name="Ivanova N."/>
            <person name="Pagani I."/>
            <person name="Ritalahtilisa K."/>
            <person name="Loeffler F."/>
            <person name="Woyke T."/>
        </authorList>
    </citation>
    <scope>NUCLEOTIDE SEQUENCE [LARGE SCALE GENOMIC DNA]</scope>
    <source>
        <strain evidence="7">ATCC BAA-1885 / DSM 22778 / Grapes</strain>
    </source>
</reference>
<dbReference type="PANTHER" id="PTHR30146">
    <property type="entry name" value="LACI-RELATED TRANSCRIPTIONAL REPRESSOR"/>
    <property type="match status" value="1"/>
</dbReference>
<dbReference type="InterPro" id="IPR000843">
    <property type="entry name" value="HTH_LacI"/>
</dbReference>
<sequence>MSEYKRVTLQDVAKEANVSYASVSAVLNGKDGKSIRVGKLTKAKILECASRLGYVPNMAARKLKNGRNSLIAVFTYEQIFPVDAQNEFYRFFLGIQETAEKNGYDLLILNNRPTVGNPSSRIALADGAVMIGVNRDDQDIVRLVQNNYPLVFVGRREVSGASTHWVTFDYKKVIAEMVAHLLPCCKEGMLVYVEAKAVEREPRRDKRNYLIEVAQKQGLGVVVVEADENHLITKTEMETIAKAKVAIFDRLSLLHPFESLCKEHGLVLGRDLATAVLEDDWQGTFSNWTRWTNERFSLGALAVEYLSAMLDGKDRESLDRYTPLTLIVSQTSENATGLLSCKEPGAR</sequence>
<keyword evidence="2" id="KW-0805">Transcription regulation</keyword>
<dbReference type="PROSITE" id="PS00356">
    <property type="entry name" value="HTH_LACI_1"/>
    <property type="match status" value="1"/>
</dbReference>
<dbReference type="InterPro" id="IPR028082">
    <property type="entry name" value="Peripla_BP_I"/>
</dbReference>
<dbReference type="Proteomes" id="UP000005632">
    <property type="component" value="Chromosome"/>
</dbReference>
<keyword evidence="1" id="KW-0678">Repressor</keyword>
<evidence type="ECO:0000256" key="4">
    <source>
        <dbReference type="ARBA" id="ARBA00023163"/>
    </source>
</evidence>
<evidence type="ECO:0000313" key="7">
    <source>
        <dbReference type="Proteomes" id="UP000005632"/>
    </source>
</evidence>
<dbReference type="EMBL" id="CP003155">
    <property type="protein sequence ID" value="AEV29341.1"/>
    <property type="molecule type" value="Genomic_DNA"/>
</dbReference>
<keyword evidence="4" id="KW-0804">Transcription</keyword>
<dbReference type="OrthoDB" id="9775106at2"/>
<evidence type="ECO:0000256" key="2">
    <source>
        <dbReference type="ARBA" id="ARBA00023015"/>
    </source>
</evidence>
<dbReference type="Gene3D" id="1.10.260.40">
    <property type="entry name" value="lambda repressor-like DNA-binding domains"/>
    <property type="match status" value="1"/>
</dbReference>
<dbReference type="SMART" id="SM00354">
    <property type="entry name" value="HTH_LACI"/>
    <property type="match status" value="1"/>
</dbReference>
<dbReference type="SUPFAM" id="SSF47413">
    <property type="entry name" value="lambda repressor-like DNA-binding domains"/>
    <property type="match status" value="1"/>
</dbReference>
<organism evidence="6 7">
    <name type="scientific">Sphaerochaeta pleomorpha (strain ATCC BAA-1885 / DSM 22778 / Grapes)</name>
    <dbReference type="NCBI Taxonomy" id="158190"/>
    <lineage>
        <taxon>Bacteria</taxon>
        <taxon>Pseudomonadati</taxon>
        <taxon>Spirochaetota</taxon>
        <taxon>Spirochaetia</taxon>
        <taxon>Spirochaetales</taxon>
        <taxon>Sphaerochaetaceae</taxon>
        <taxon>Sphaerochaeta</taxon>
    </lineage>
</organism>
<dbReference type="CDD" id="cd01392">
    <property type="entry name" value="HTH_LacI"/>
    <property type="match status" value="1"/>
</dbReference>
<accession>G8QVP9</accession>
<dbReference type="RefSeq" id="WP_014270189.1">
    <property type="nucleotide sequence ID" value="NC_016633.1"/>
</dbReference>
<feature type="domain" description="HTH lacI-type" evidence="5">
    <location>
        <begin position="7"/>
        <end position="65"/>
    </location>
</feature>
<protein>
    <submittedName>
        <fullName evidence="6">Transcriptional regulator</fullName>
    </submittedName>
</protein>
<dbReference type="PROSITE" id="PS50932">
    <property type="entry name" value="HTH_LACI_2"/>
    <property type="match status" value="1"/>
</dbReference>
<dbReference type="STRING" id="158190.SpiGrapes_1531"/>
<keyword evidence="3" id="KW-0238">DNA-binding</keyword>
<dbReference type="GO" id="GO:0003700">
    <property type="term" value="F:DNA-binding transcription factor activity"/>
    <property type="evidence" value="ECO:0007669"/>
    <property type="project" value="TreeGrafter"/>
</dbReference>
<evidence type="ECO:0000256" key="1">
    <source>
        <dbReference type="ARBA" id="ARBA00022491"/>
    </source>
</evidence>
<dbReference type="Pfam" id="PF00356">
    <property type="entry name" value="LacI"/>
    <property type="match status" value="1"/>
</dbReference>
<dbReference type="SUPFAM" id="SSF53822">
    <property type="entry name" value="Periplasmic binding protein-like I"/>
    <property type="match status" value="1"/>
</dbReference>
<evidence type="ECO:0000313" key="6">
    <source>
        <dbReference type="EMBL" id="AEV29341.1"/>
    </source>
</evidence>
<evidence type="ECO:0000259" key="5">
    <source>
        <dbReference type="PROSITE" id="PS50932"/>
    </source>
</evidence>
<gene>
    <name evidence="6" type="ordered locus">SpiGrapes_1531</name>
</gene>